<name>A0A420HB71_9PEZI</name>
<reference evidence="2 3" key="1">
    <citation type="journal article" date="2018" name="BMC Genomics">
        <title>Comparative genome analyses reveal sequence features reflecting distinct modes of host-adaptation between dicot and monocot powdery mildew.</title>
        <authorList>
            <person name="Wu Y."/>
            <person name="Ma X."/>
            <person name="Pan Z."/>
            <person name="Kale S.D."/>
            <person name="Song Y."/>
            <person name="King H."/>
            <person name="Zhang Q."/>
            <person name="Presley C."/>
            <person name="Deng X."/>
            <person name="Wei C.I."/>
            <person name="Xiao S."/>
        </authorList>
    </citation>
    <scope>NUCLEOTIDE SEQUENCE [LARGE SCALE GENOMIC DNA]</scope>
    <source>
        <strain evidence="2">UMSG3</strain>
    </source>
</reference>
<sequence>MSLSTEQIENLYQEEFDPTAHSTPIIRKFCDYAFKVYVESELKYSTLASQFALDFMKFKEEDFEKIRKEDISRYRQFLRKNGVCVNVQRFVKLSKTLAYIIEHDTPWPDNDPDRPIHPAQQMHPFASHPQPANKIHFANPESHKNLKTSPDRSPGPSFPQNLPPLPTFYNQIPQNDKNITQNG</sequence>
<evidence type="ECO:0000256" key="1">
    <source>
        <dbReference type="SAM" id="MobiDB-lite"/>
    </source>
</evidence>
<gene>
    <name evidence="2" type="ORF">GcM3_207029</name>
</gene>
<evidence type="ECO:0000313" key="3">
    <source>
        <dbReference type="Proteomes" id="UP000283383"/>
    </source>
</evidence>
<dbReference type="GO" id="GO:0016301">
    <property type="term" value="F:kinase activity"/>
    <property type="evidence" value="ECO:0007669"/>
    <property type="project" value="UniProtKB-KW"/>
</dbReference>
<dbReference type="Proteomes" id="UP000283383">
    <property type="component" value="Unassembled WGS sequence"/>
</dbReference>
<feature type="compositionally biased region" description="Polar residues" evidence="1">
    <location>
        <begin position="168"/>
        <end position="183"/>
    </location>
</feature>
<accession>A0A420HB71</accession>
<dbReference type="AlphaFoldDB" id="A0A420HB71"/>
<keyword evidence="3" id="KW-1185">Reference proteome</keyword>
<keyword evidence="2" id="KW-0418">Kinase</keyword>
<protein>
    <submittedName>
        <fullName evidence="2">Putative serine threonine protein kinase domain protein</fullName>
    </submittedName>
</protein>
<proteinExistence type="predicted"/>
<keyword evidence="2" id="KW-0808">Transferase</keyword>
<dbReference type="EMBL" id="MCBQ01020771">
    <property type="protein sequence ID" value="RKF54663.1"/>
    <property type="molecule type" value="Genomic_DNA"/>
</dbReference>
<feature type="region of interest" description="Disordered" evidence="1">
    <location>
        <begin position="131"/>
        <end position="183"/>
    </location>
</feature>
<organism evidence="2 3">
    <name type="scientific">Golovinomyces cichoracearum</name>
    <dbReference type="NCBI Taxonomy" id="62708"/>
    <lineage>
        <taxon>Eukaryota</taxon>
        <taxon>Fungi</taxon>
        <taxon>Dikarya</taxon>
        <taxon>Ascomycota</taxon>
        <taxon>Pezizomycotina</taxon>
        <taxon>Leotiomycetes</taxon>
        <taxon>Erysiphales</taxon>
        <taxon>Erysiphaceae</taxon>
        <taxon>Golovinomyces</taxon>
    </lineage>
</organism>
<evidence type="ECO:0000313" key="2">
    <source>
        <dbReference type="EMBL" id="RKF54663.1"/>
    </source>
</evidence>
<comment type="caution">
    <text evidence="2">The sequence shown here is derived from an EMBL/GenBank/DDBJ whole genome shotgun (WGS) entry which is preliminary data.</text>
</comment>